<evidence type="ECO:0000313" key="2">
    <source>
        <dbReference type="Proteomes" id="UP000326380"/>
    </source>
</evidence>
<keyword evidence="2" id="KW-1185">Reference proteome</keyword>
<dbReference type="AlphaFoldDB" id="A0A7L4ZYB9"/>
<reference evidence="1 2" key="1">
    <citation type="submission" date="2019-09" db="EMBL/GenBank/DDBJ databases">
        <title>Genome sequence of Hymenobacter sp. M3.</title>
        <authorList>
            <person name="Srinivasan S."/>
        </authorList>
    </citation>
    <scope>NUCLEOTIDE SEQUENCE [LARGE SCALE GENOMIC DNA]</scope>
    <source>
        <strain evidence="1 2">M3</strain>
    </source>
</reference>
<proteinExistence type="predicted"/>
<dbReference type="EMBL" id="VTWU01000003">
    <property type="protein sequence ID" value="KAA9333387.1"/>
    <property type="molecule type" value="Genomic_DNA"/>
</dbReference>
<evidence type="ECO:0000313" key="1">
    <source>
        <dbReference type="EMBL" id="KAA9333387.1"/>
    </source>
</evidence>
<name>A0A7L4ZYB9_9BACT</name>
<comment type="caution">
    <text evidence="1">The sequence shown here is derived from an EMBL/GenBank/DDBJ whole genome shotgun (WGS) entry which is preliminary data.</text>
</comment>
<dbReference type="Proteomes" id="UP000326380">
    <property type="component" value="Unassembled WGS sequence"/>
</dbReference>
<organism evidence="1 2">
    <name type="scientific">Hymenobacter busanensis</name>
    <dbReference type="NCBI Taxonomy" id="2607656"/>
    <lineage>
        <taxon>Bacteria</taxon>
        <taxon>Pseudomonadati</taxon>
        <taxon>Bacteroidota</taxon>
        <taxon>Cytophagia</taxon>
        <taxon>Cytophagales</taxon>
        <taxon>Hymenobacteraceae</taxon>
        <taxon>Hymenobacter</taxon>
    </lineage>
</organism>
<protein>
    <submittedName>
        <fullName evidence="1">Uncharacterized protein</fullName>
    </submittedName>
</protein>
<gene>
    <name evidence="1" type="ORF">F0P96_10485</name>
</gene>
<dbReference type="RefSeq" id="WP_151078808.1">
    <property type="nucleotide sequence ID" value="NZ_CP047647.1"/>
</dbReference>
<sequence>MSQDIHINQVIDHILKEADLRTLQAGQSGEYGDRGATDLRTAVEYYRYGFQGVLPPAWRKYADQVAAENDPEHAEYLRLKAKFERK</sequence>
<accession>A0A7L4ZYB9</accession>